<comment type="caution">
    <text evidence="2">The sequence shown here is derived from an EMBL/GenBank/DDBJ whole genome shotgun (WGS) entry which is preliminary data.</text>
</comment>
<dbReference type="AlphaFoldDB" id="A0A2N1PM87"/>
<evidence type="ECO:0000256" key="1">
    <source>
        <dbReference type="SAM" id="Phobius"/>
    </source>
</evidence>
<evidence type="ECO:0000313" key="2">
    <source>
        <dbReference type="EMBL" id="PKK89453.1"/>
    </source>
</evidence>
<name>A0A2N1PM87_9BACT</name>
<feature type="transmembrane region" description="Helical" evidence="1">
    <location>
        <begin position="22"/>
        <end position="39"/>
    </location>
</feature>
<dbReference type="EMBL" id="PGXC01000017">
    <property type="protein sequence ID" value="PKK89453.1"/>
    <property type="molecule type" value="Genomic_DNA"/>
</dbReference>
<gene>
    <name evidence="2" type="ORF">CVV64_14330</name>
</gene>
<keyword evidence="1" id="KW-0812">Transmembrane</keyword>
<keyword evidence="1" id="KW-1133">Transmembrane helix</keyword>
<accession>A0A2N1PM87</accession>
<dbReference type="Proteomes" id="UP000233256">
    <property type="component" value="Unassembled WGS sequence"/>
</dbReference>
<organism evidence="2 3">
    <name type="scientific">Candidatus Wallbacteria bacterium HGW-Wallbacteria-1</name>
    <dbReference type="NCBI Taxonomy" id="2013854"/>
    <lineage>
        <taxon>Bacteria</taxon>
        <taxon>Candidatus Walliibacteriota</taxon>
    </lineage>
</organism>
<proteinExistence type="predicted"/>
<evidence type="ECO:0000313" key="3">
    <source>
        <dbReference type="Proteomes" id="UP000233256"/>
    </source>
</evidence>
<sequence>MPSKQKNLLLRAMQLFDSDDPVNSVAFVSIVIVFIVLFLQKKTGSIPVKELTPVKSTFSNSSLQKFT</sequence>
<keyword evidence="1" id="KW-0472">Membrane</keyword>
<reference evidence="2 3" key="1">
    <citation type="journal article" date="2017" name="ISME J.">
        <title>Potential for microbial H2 and metal transformations associated with novel bacteria and archaea in deep terrestrial subsurface sediments.</title>
        <authorList>
            <person name="Hernsdorf A.W."/>
            <person name="Amano Y."/>
            <person name="Miyakawa K."/>
            <person name="Ise K."/>
            <person name="Suzuki Y."/>
            <person name="Anantharaman K."/>
            <person name="Probst A."/>
            <person name="Burstein D."/>
            <person name="Thomas B.C."/>
            <person name="Banfield J.F."/>
        </authorList>
    </citation>
    <scope>NUCLEOTIDE SEQUENCE [LARGE SCALE GENOMIC DNA]</scope>
    <source>
        <strain evidence="2">HGW-Wallbacteria-1</strain>
    </source>
</reference>
<protein>
    <submittedName>
        <fullName evidence="2">Uncharacterized protein</fullName>
    </submittedName>
</protein>